<dbReference type="Proteomes" id="UP000183994">
    <property type="component" value="Unassembled WGS sequence"/>
</dbReference>
<keyword evidence="2" id="KW-0413">Isomerase</keyword>
<name>A0A1M6TVV4_9BACT</name>
<dbReference type="NCBIfam" id="NF041277">
    <property type="entry name" value="coba_remo_CbiR"/>
    <property type="match status" value="1"/>
</dbReference>
<evidence type="ECO:0000313" key="3">
    <source>
        <dbReference type="Proteomes" id="UP000183994"/>
    </source>
</evidence>
<keyword evidence="3" id="KW-1185">Reference proteome</keyword>
<dbReference type="GO" id="GO:0016853">
    <property type="term" value="F:isomerase activity"/>
    <property type="evidence" value="ECO:0007669"/>
    <property type="project" value="UniProtKB-KW"/>
</dbReference>
<accession>A0A1M6TVV4</accession>
<organism evidence="2 3">
    <name type="scientific">Desulfatibacillum alkenivorans DSM 16219</name>
    <dbReference type="NCBI Taxonomy" id="1121393"/>
    <lineage>
        <taxon>Bacteria</taxon>
        <taxon>Pseudomonadati</taxon>
        <taxon>Thermodesulfobacteriota</taxon>
        <taxon>Desulfobacteria</taxon>
        <taxon>Desulfobacterales</taxon>
        <taxon>Desulfatibacillaceae</taxon>
        <taxon>Desulfatibacillum</taxon>
    </lineage>
</organism>
<dbReference type="RefSeq" id="WP_170868411.1">
    <property type="nucleotide sequence ID" value="NZ_FQZU01000028.1"/>
</dbReference>
<sequence length="271" mass="30965">MSDADARTISLKKAFEFRLGTTSYIIPDDVLPNIAFLADKIDDVELVLFESDELSNIPAPDQVRELKKMARDNGLTYTVHLPLDTWTGSADESVRKSSVEKIKRVIDRMAPCDPFAYVCHLHGDRRGRNPVDNPEFWVQQHVKSLTEILSLATPHDICIETLDYPFSMVESVVWDLDLSVCLDIGHLIIGGYNVEEHLDKYMHKARILHLHGVRQGHDHTDISHAVPALLDDLMDRINRADQPERVLTLEIFTQRHLERSLEVLRPYANKV</sequence>
<evidence type="ECO:0000259" key="1">
    <source>
        <dbReference type="Pfam" id="PF01261"/>
    </source>
</evidence>
<dbReference type="AlphaFoldDB" id="A0A1M6TVV4"/>
<dbReference type="Pfam" id="PF01261">
    <property type="entry name" value="AP_endonuc_2"/>
    <property type="match status" value="1"/>
</dbReference>
<dbReference type="STRING" id="1121393.SAMN02745216_03768"/>
<protein>
    <submittedName>
        <fullName evidence="2">Sugar phosphate isomerase/epimerase</fullName>
    </submittedName>
</protein>
<proteinExistence type="predicted"/>
<dbReference type="EMBL" id="FQZU01000028">
    <property type="protein sequence ID" value="SHK61059.1"/>
    <property type="molecule type" value="Genomic_DNA"/>
</dbReference>
<dbReference type="InterPro" id="IPR036237">
    <property type="entry name" value="Xyl_isomerase-like_sf"/>
</dbReference>
<gene>
    <name evidence="2" type="ORF">SAMN02745216_03768</name>
</gene>
<reference evidence="3" key="1">
    <citation type="submission" date="2016-11" db="EMBL/GenBank/DDBJ databases">
        <authorList>
            <person name="Varghese N."/>
            <person name="Submissions S."/>
        </authorList>
    </citation>
    <scope>NUCLEOTIDE SEQUENCE [LARGE SCALE GENOMIC DNA]</scope>
    <source>
        <strain evidence="3">DSM 16219</strain>
    </source>
</reference>
<dbReference type="Gene3D" id="3.20.20.150">
    <property type="entry name" value="Divalent-metal-dependent TIM barrel enzymes"/>
    <property type="match status" value="1"/>
</dbReference>
<dbReference type="InterPro" id="IPR013022">
    <property type="entry name" value="Xyl_isomerase-like_TIM-brl"/>
</dbReference>
<dbReference type="SUPFAM" id="SSF51658">
    <property type="entry name" value="Xylose isomerase-like"/>
    <property type="match status" value="1"/>
</dbReference>
<feature type="domain" description="Xylose isomerase-like TIM barrel" evidence="1">
    <location>
        <begin position="42"/>
        <end position="265"/>
    </location>
</feature>
<evidence type="ECO:0000313" key="2">
    <source>
        <dbReference type="EMBL" id="SHK61059.1"/>
    </source>
</evidence>